<dbReference type="PANTHER" id="PTHR48073">
    <property type="entry name" value="O-SUCCINYLBENZOATE SYNTHASE-RELATED"/>
    <property type="match status" value="1"/>
</dbReference>
<feature type="binding site" evidence="6">
    <location>
        <position position="246"/>
    </location>
    <ligand>
        <name>Mg(2+)</name>
        <dbReference type="ChEBI" id="CHEBI:18420"/>
    </ligand>
</feature>
<sequence length="373" mass="41541">MQFAHLFIQQVEIYQSPIKLKEPFVISLGAFHYAENIVIIIRTKEGVVGFGECSPFMSINGESLETCYVVAQYLAKILIGKNALDIEDCSLSMNKVIYSNNSIKSAFDMALYDIAAQNAMQPLYAFLGGNKNKTLFTDYTVSIGEAKKMARDALKIKEQGFQVIKIKLGHSGEKDVERIKLIRDAIGMEIPLRIDANQGWEVDEAIYTLEALGKYNIQHAEEPIARWDYMQLPAIKKKSPIKIMADESCCDHHDAKRLIDLEACDYFNIKLGKSSGIFDALKIIKLAEARAIKIQVGGFLESRLAFTAAAHLALVSEQIIHCDFDTPLMFVEDPVEGGITYSNKGVISIPETAGLGATMSEKYLNKLAKIILR</sequence>
<feature type="domain" description="Mandelate racemase/muconate lactonizing enzyme C-terminal" evidence="8">
    <location>
        <begin position="146"/>
        <end position="242"/>
    </location>
</feature>
<feature type="active site" description="Proton acceptor; specific for (S)-substrate epimerization" evidence="5">
    <location>
        <position position="270"/>
    </location>
</feature>
<keyword evidence="2 6" id="KW-0479">Metal-binding</keyword>
<dbReference type="CDD" id="cd03319">
    <property type="entry name" value="L-Ala-DL-Glu_epimerase"/>
    <property type="match status" value="1"/>
</dbReference>
<dbReference type="PANTHER" id="PTHR48073:SF2">
    <property type="entry name" value="O-SUCCINYLBENZOATE SYNTHASE"/>
    <property type="match status" value="1"/>
</dbReference>
<dbReference type="Pfam" id="PF13378">
    <property type="entry name" value="MR_MLE_C"/>
    <property type="match status" value="1"/>
</dbReference>
<dbReference type="InterPro" id="IPR013342">
    <property type="entry name" value="Mandelate_racemase_C"/>
</dbReference>
<dbReference type="SMART" id="SM00922">
    <property type="entry name" value="MR_MLE"/>
    <property type="match status" value="1"/>
</dbReference>
<keyword evidence="10" id="KW-1185">Reference proteome</keyword>
<dbReference type="InterPro" id="IPR013341">
    <property type="entry name" value="Mandelate_racemase_N_dom"/>
</dbReference>
<dbReference type="GO" id="GO:0000287">
    <property type="term" value="F:magnesium ion binding"/>
    <property type="evidence" value="ECO:0007669"/>
    <property type="project" value="UniProtKB-ARBA"/>
</dbReference>
<keyword evidence="4 7" id="KW-0413">Isomerase</keyword>
<feature type="binding site" evidence="6">
    <location>
        <position position="221"/>
    </location>
    <ligand>
        <name>Mg(2+)</name>
        <dbReference type="ChEBI" id="CHEBI:18420"/>
    </ligand>
</feature>
<dbReference type="InterPro" id="IPR034603">
    <property type="entry name" value="Dipeptide_epimerase"/>
</dbReference>
<evidence type="ECO:0000259" key="8">
    <source>
        <dbReference type="SMART" id="SM00922"/>
    </source>
</evidence>
<dbReference type="Gene3D" id="3.30.390.10">
    <property type="entry name" value="Enolase-like, N-terminal domain"/>
    <property type="match status" value="1"/>
</dbReference>
<reference evidence="9 10" key="1">
    <citation type="submission" date="2018-09" db="EMBL/GenBank/DDBJ databases">
        <title>Arachidicoccus sp. nov., a bacterium isolated from soil.</title>
        <authorList>
            <person name="Weon H.-Y."/>
            <person name="Kwon S.-W."/>
            <person name="Lee S.A."/>
        </authorList>
    </citation>
    <scope>NUCLEOTIDE SEQUENCE [LARGE SCALE GENOMIC DNA]</scope>
    <source>
        <strain evidence="9 10">KIS59-12</strain>
    </source>
</reference>
<comment type="cofactor">
    <cofactor evidence="6 7">
        <name>Mg(2+)</name>
        <dbReference type="ChEBI" id="CHEBI:18420"/>
    </cofactor>
    <text evidence="6 7">Binds 1 Mg(2+) ion per subunit.</text>
</comment>
<evidence type="ECO:0000256" key="5">
    <source>
        <dbReference type="PIRSR" id="PIRSR634603-1"/>
    </source>
</evidence>
<evidence type="ECO:0000256" key="3">
    <source>
        <dbReference type="ARBA" id="ARBA00022842"/>
    </source>
</evidence>
<dbReference type="EC" id="5.1.1.-" evidence="7"/>
<dbReference type="RefSeq" id="WP_119989483.1">
    <property type="nucleotide sequence ID" value="NZ_CP032489.1"/>
</dbReference>
<dbReference type="SFLD" id="SFLDG00180">
    <property type="entry name" value="muconate_cycloisomerase"/>
    <property type="match status" value="1"/>
</dbReference>
<dbReference type="KEGG" id="ark:D6B99_13855"/>
<dbReference type="GO" id="GO:0006518">
    <property type="term" value="P:peptide metabolic process"/>
    <property type="evidence" value="ECO:0007669"/>
    <property type="project" value="UniProtKB-ARBA"/>
</dbReference>
<keyword evidence="3 6" id="KW-0460">Magnesium</keyword>
<dbReference type="FunFam" id="3.30.390.10:FF:000009">
    <property type="entry name" value="Hydrophobic dipeptide epimerase"/>
    <property type="match status" value="1"/>
</dbReference>
<dbReference type="SUPFAM" id="SSF51604">
    <property type="entry name" value="Enolase C-terminal domain-like"/>
    <property type="match status" value="1"/>
</dbReference>
<dbReference type="InterPro" id="IPR036849">
    <property type="entry name" value="Enolase-like_C_sf"/>
</dbReference>
<dbReference type="Gene3D" id="3.20.20.120">
    <property type="entry name" value="Enolase-like C-terminal domain"/>
    <property type="match status" value="1"/>
</dbReference>
<name>A0A386HT60_9BACT</name>
<gene>
    <name evidence="9" type="ORF">D6B99_13855</name>
</gene>
<dbReference type="Pfam" id="PF02746">
    <property type="entry name" value="MR_MLE_N"/>
    <property type="match status" value="1"/>
</dbReference>
<dbReference type="SFLD" id="SFLDS00001">
    <property type="entry name" value="Enolase"/>
    <property type="match status" value="1"/>
</dbReference>
<protein>
    <recommendedName>
        <fullName evidence="7">Dipeptide epimerase</fullName>
        <ecNumber evidence="7">5.1.1.-</ecNumber>
    </recommendedName>
</protein>
<dbReference type="AlphaFoldDB" id="A0A386HT60"/>
<evidence type="ECO:0000313" key="9">
    <source>
        <dbReference type="EMBL" id="AYD48590.1"/>
    </source>
</evidence>
<dbReference type="SFLD" id="SFLDF00009">
    <property type="entry name" value="o-succinylbenzoate_synthase"/>
    <property type="match status" value="1"/>
</dbReference>
<comment type="similarity">
    <text evidence="1 7">Belongs to the mandelate racemase/muconate lactonizing enzyme family.</text>
</comment>
<dbReference type="Proteomes" id="UP000266118">
    <property type="component" value="Chromosome"/>
</dbReference>
<evidence type="ECO:0000256" key="7">
    <source>
        <dbReference type="RuleBase" id="RU366006"/>
    </source>
</evidence>
<dbReference type="InterPro" id="IPR029065">
    <property type="entry name" value="Enolase_C-like"/>
</dbReference>
<feature type="active site" description="Proton acceptor; specific for (R)-substrate epimerization" evidence="5">
    <location>
        <position position="167"/>
    </location>
</feature>
<dbReference type="OrthoDB" id="9775391at2"/>
<accession>A0A386HT60</accession>
<proteinExistence type="inferred from homology"/>
<evidence type="ECO:0000256" key="2">
    <source>
        <dbReference type="ARBA" id="ARBA00022723"/>
    </source>
</evidence>
<evidence type="ECO:0000313" key="10">
    <source>
        <dbReference type="Proteomes" id="UP000266118"/>
    </source>
</evidence>
<dbReference type="SUPFAM" id="SSF54826">
    <property type="entry name" value="Enolase N-terminal domain-like"/>
    <property type="match status" value="1"/>
</dbReference>
<dbReference type="InterPro" id="IPR029017">
    <property type="entry name" value="Enolase-like_N"/>
</dbReference>
<evidence type="ECO:0000256" key="1">
    <source>
        <dbReference type="ARBA" id="ARBA00008031"/>
    </source>
</evidence>
<dbReference type="GO" id="GO:0016855">
    <property type="term" value="F:racemase and epimerase activity, acting on amino acids and derivatives"/>
    <property type="evidence" value="ECO:0007669"/>
    <property type="project" value="UniProtKB-UniRule"/>
</dbReference>
<evidence type="ECO:0000256" key="4">
    <source>
        <dbReference type="ARBA" id="ARBA00023235"/>
    </source>
</evidence>
<dbReference type="EMBL" id="CP032489">
    <property type="protein sequence ID" value="AYD48590.1"/>
    <property type="molecule type" value="Genomic_DNA"/>
</dbReference>
<feature type="binding site" evidence="6">
    <location>
        <position position="195"/>
    </location>
    <ligand>
        <name>Mg(2+)</name>
        <dbReference type="ChEBI" id="CHEBI:18420"/>
    </ligand>
</feature>
<organism evidence="9 10">
    <name type="scientific">Arachidicoccus soli</name>
    <dbReference type="NCBI Taxonomy" id="2341117"/>
    <lineage>
        <taxon>Bacteria</taxon>
        <taxon>Pseudomonadati</taxon>
        <taxon>Bacteroidota</taxon>
        <taxon>Chitinophagia</taxon>
        <taxon>Chitinophagales</taxon>
        <taxon>Chitinophagaceae</taxon>
        <taxon>Arachidicoccus</taxon>
    </lineage>
</organism>
<evidence type="ECO:0000256" key="6">
    <source>
        <dbReference type="PIRSR" id="PIRSR634603-3"/>
    </source>
</evidence>